<dbReference type="SUPFAM" id="SSF50249">
    <property type="entry name" value="Nucleic acid-binding proteins"/>
    <property type="match status" value="1"/>
</dbReference>
<organism evidence="2 3">
    <name type="scientific">Forsythia ovata</name>
    <dbReference type="NCBI Taxonomy" id="205694"/>
    <lineage>
        <taxon>Eukaryota</taxon>
        <taxon>Viridiplantae</taxon>
        <taxon>Streptophyta</taxon>
        <taxon>Embryophyta</taxon>
        <taxon>Tracheophyta</taxon>
        <taxon>Spermatophyta</taxon>
        <taxon>Magnoliopsida</taxon>
        <taxon>eudicotyledons</taxon>
        <taxon>Gunneridae</taxon>
        <taxon>Pentapetalae</taxon>
        <taxon>asterids</taxon>
        <taxon>lamiids</taxon>
        <taxon>Lamiales</taxon>
        <taxon>Oleaceae</taxon>
        <taxon>Forsythieae</taxon>
        <taxon>Forsythia</taxon>
    </lineage>
</organism>
<dbReference type="EMBL" id="JBFOLJ010000012">
    <property type="protein sequence ID" value="KAL2488731.1"/>
    <property type="molecule type" value="Genomic_DNA"/>
</dbReference>
<dbReference type="AlphaFoldDB" id="A0ABD1RKQ9"/>
<dbReference type="Gene3D" id="2.40.50.140">
    <property type="entry name" value="Nucleic acid-binding proteins"/>
    <property type="match status" value="1"/>
</dbReference>
<evidence type="ECO:0000259" key="1">
    <source>
        <dbReference type="Pfam" id="PF21473"/>
    </source>
</evidence>
<dbReference type="InterPro" id="IPR012340">
    <property type="entry name" value="NA-bd_OB-fold"/>
</dbReference>
<name>A0ABD1RKQ9_9LAMI</name>
<keyword evidence="3" id="KW-1185">Reference proteome</keyword>
<accession>A0ABD1RKQ9</accession>
<comment type="caution">
    <text evidence="2">The sequence shown here is derived from an EMBL/GenBank/DDBJ whole genome shotgun (WGS) entry which is preliminary data.</text>
</comment>
<reference evidence="3" key="1">
    <citation type="submission" date="2024-07" db="EMBL/GenBank/DDBJ databases">
        <title>Two chromosome-level genome assemblies of Korean endemic species Abeliophyllum distichum and Forsythia ovata (Oleaceae).</title>
        <authorList>
            <person name="Jang H."/>
        </authorList>
    </citation>
    <scope>NUCLEOTIDE SEQUENCE [LARGE SCALE GENOMIC DNA]</scope>
</reference>
<dbReference type="InterPro" id="IPR048970">
    <property type="entry name" value="OB_Ssb-like"/>
</dbReference>
<dbReference type="Proteomes" id="UP001604277">
    <property type="component" value="Unassembled WGS sequence"/>
</dbReference>
<feature type="domain" description="Single-stranded DNA binding protein Ssb-like OB fold" evidence="1">
    <location>
        <begin position="19"/>
        <end position="74"/>
    </location>
</feature>
<sequence>MAETKSAMRKLMFIKVDQLRPGINGHNLVVKAVSSKIVLQKGRPYGPQVCQMRIVECLVEDETMTILFTARNEQGIPLRTLESEETFGLFLASVKRSPKRHLSSSGLAEPEQTTKPTSRKTDTYFFRSIKKFIPCKILIRKIIFFE</sequence>
<dbReference type="PANTHER" id="PTHR31472:SF13">
    <property type="entry name" value="OB DOMAIN-CONTAINING PROTEIN"/>
    <property type="match status" value="1"/>
</dbReference>
<proteinExistence type="predicted"/>
<evidence type="ECO:0000313" key="2">
    <source>
        <dbReference type="EMBL" id="KAL2488731.1"/>
    </source>
</evidence>
<dbReference type="PANTHER" id="PTHR31472">
    <property type="entry name" value="OS05G0244600 PROTEIN"/>
    <property type="match status" value="1"/>
</dbReference>
<dbReference type="Pfam" id="PF21473">
    <property type="entry name" value="OB_Ssb-like"/>
    <property type="match status" value="1"/>
</dbReference>
<gene>
    <name evidence="2" type="ORF">Fot_42023</name>
</gene>
<protein>
    <recommendedName>
        <fullName evidence="1">Single-stranded DNA binding protein Ssb-like OB fold domain-containing protein</fullName>
    </recommendedName>
</protein>
<evidence type="ECO:0000313" key="3">
    <source>
        <dbReference type="Proteomes" id="UP001604277"/>
    </source>
</evidence>